<gene>
    <name evidence="1" type="ORF">J5A65_13690</name>
</gene>
<dbReference type="Proteomes" id="UP000678513">
    <property type="component" value="Chromosome"/>
</dbReference>
<dbReference type="RefSeq" id="WP_212323241.1">
    <property type="nucleotide sequence ID" value="NZ_AP024463.1"/>
</dbReference>
<sequence>MSDVTPTILPLPPGMPESDWQAWFETVRPELLSAGFEEEMGLVVDRLNRMLVFGIPDAAVGCCALLQPGTEPCLVTVYASPEPAGQAQEMPRALVDIPAAHVFNSVDDTVDVKGFTLYRASRVVAPADEPESVVLRGAIATTRGIAGLQRDVCLYFVGGEIDHLATVFWPLGVFLAGELAEQLILVGEGR</sequence>
<evidence type="ECO:0000313" key="1">
    <source>
        <dbReference type="EMBL" id="QUC07945.1"/>
    </source>
</evidence>
<evidence type="ECO:0000313" key="2">
    <source>
        <dbReference type="Proteomes" id="UP000678513"/>
    </source>
</evidence>
<organism evidence="1 2">
    <name type="scientific">Arachnia rubra</name>
    <dbReference type="NCBI Taxonomy" id="1547448"/>
    <lineage>
        <taxon>Bacteria</taxon>
        <taxon>Bacillati</taxon>
        <taxon>Actinomycetota</taxon>
        <taxon>Actinomycetes</taxon>
        <taxon>Propionibacteriales</taxon>
        <taxon>Propionibacteriaceae</taxon>
        <taxon>Arachnia</taxon>
    </lineage>
</organism>
<dbReference type="EMBL" id="CP072384">
    <property type="protein sequence ID" value="QUC07945.1"/>
    <property type="molecule type" value="Genomic_DNA"/>
</dbReference>
<reference evidence="1 2" key="1">
    <citation type="submission" date="2021-03" db="EMBL/GenBank/DDBJ databases">
        <title>Human Oral Microbial Genomes.</title>
        <authorList>
            <person name="Johnston C.D."/>
            <person name="Chen T."/>
            <person name="Dewhirst F.E."/>
        </authorList>
    </citation>
    <scope>NUCLEOTIDE SEQUENCE [LARGE SCALE GENOMIC DNA]</scope>
    <source>
        <strain evidence="1 2">DSMZ 100122</strain>
    </source>
</reference>
<name>A0ABX7Y433_9ACTN</name>
<protein>
    <submittedName>
        <fullName evidence="1">Uncharacterized protein</fullName>
    </submittedName>
</protein>
<proteinExistence type="predicted"/>
<accession>A0ABX7Y433</accession>
<keyword evidence="2" id="KW-1185">Reference proteome</keyword>